<dbReference type="SMART" id="SM00239">
    <property type="entry name" value="C2"/>
    <property type="match status" value="1"/>
</dbReference>
<reference evidence="9 10" key="1">
    <citation type="submission" date="2024-06" db="EMBL/GenBank/DDBJ databases">
        <authorList>
            <person name="Kraege A."/>
            <person name="Thomma B."/>
        </authorList>
    </citation>
    <scope>NUCLEOTIDE SEQUENCE [LARGE SCALE GENOMIC DNA]</scope>
</reference>
<evidence type="ECO:0000256" key="2">
    <source>
        <dbReference type="ARBA" id="ARBA00022741"/>
    </source>
</evidence>
<evidence type="ECO:0000313" key="10">
    <source>
        <dbReference type="Proteomes" id="UP001497392"/>
    </source>
</evidence>
<dbReference type="PANTHER" id="PTHR44329:SF298">
    <property type="entry name" value="MIXED LINEAGE KINASE DOMAIN-LIKE PROTEIN"/>
    <property type="match status" value="1"/>
</dbReference>
<dbReference type="Pfam" id="PF00168">
    <property type="entry name" value="C2"/>
    <property type="match status" value="1"/>
</dbReference>
<keyword evidence="4 5" id="KW-0067">ATP-binding</keyword>
<dbReference type="EMBL" id="CAXHTA020000002">
    <property type="protein sequence ID" value="CAL5219188.1"/>
    <property type="molecule type" value="Genomic_DNA"/>
</dbReference>
<feature type="region of interest" description="Disordered" evidence="6">
    <location>
        <begin position="680"/>
        <end position="744"/>
    </location>
</feature>
<dbReference type="InterPro" id="IPR017441">
    <property type="entry name" value="Protein_kinase_ATP_BS"/>
</dbReference>
<dbReference type="PANTHER" id="PTHR44329">
    <property type="entry name" value="SERINE/THREONINE-PROTEIN KINASE TNNI3K-RELATED"/>
    <property type="match status" value="1"/>
</dbReference>
<feature type="domain" description="Protein kinase" evidence="8">
    <location>
        <begin position="770"/>
        <end position="1014"/>
    </location>
</feature>
<sequence>MGDVIHIEVVSAIQLPDVERMRNFGVRMDPYCVIQSGNESVKTKRAHGGGRSPNWHQTVTLQLQPGDNDIAVQVFNYSKLGTHDEVARAMVSLPNKHRQGDRQWEQRVAMQPVAKKGALWGGEVFLRLKYASPQECEDRRQTWPGQQYPSSMATNNSGQQNGESSQGSPTCAAGADSSPRTGNKIPKSSKHRATTDGLPQSLEASATGQSLGSLEAAEGSGQTPKPSFSLHKALDKVLRKVGGRDKAHSSHPVDLSVGTGATMSGHTSRRSSLGSMGLPEHFSLPEPTPSAEALGNRHNLMPGWQDEGQTENPMDGKPRVSSATQTDSIFGQEGKLSSPDLSDMSGLSVTAPTLPEDSTGGPAQSMPAHVQQPLYKEPSFAVTDGQDLCHSPLPSDSSKAYEASTAGQRSSHQELAMIAGAQAQAIAIPVQSGRNPSQSRRSSQEQPSSWTRAGMPAPASPFATAEDDDFTFSGSRATEGDTGRLELPGFSSASTQPGTSPGQDSLFALRQRDSSASQQEQRHSSRLVDGGGGRARRSLESADSAYTAMHAQRQQNEQLALRGGAAAAARSDAASDSERSAAQHLPQHEASSEGQFDIMPGYSQASTMTASPVVGRPPKPQPSPFLQSEAFSHGSDEAAFPGKKAPTHMPGPRLQYRHSTGSGMQPMETSALQAGLQTMPHRIPPLPEMPPGEESSGEDETHAGQCNGHKSASDVEKPAVQDPPAEKVEPAEAKPAGRVMRKTLSRKSPFLPEVLPSMIKHEDITYTHDNGQPVLLGEGSFGQVYQAQYLHCDVAVKKLNRINDKKSDEAFRREAAILKGCRNPYIVNFMGVCKDEAGRICLVTELMDTSLMSALGLPDDENKPYQYYAEGKHILMCIIKALIYLHAYNIAHLDIKSPNVLLKKGDAKVADVGLSQLLSRSFANSCSFGVGTFSWAATELLLGSHPVTTAADIFSFGVVMWEVCTLEQPANRYMRTIEDHEAPPAIRKLFHDCIQENPAARPTAKQVLETLMQN</sequence>
<accession>A0ABP1FGY3</accession>
<evidence type="ECO:0000256" key="5">
    <source>
        <dbReference type="PROSITE-ProRule" id="PRU10141"/>
    </source>
</evidence>
<dbReference type="PROSITE" id="PS50011">
    <property type="entry name" value="PROTEIN_KINASE_DOM"/>
    <property type="match status" value="1"/>
</dbReference>
<dbReference type="Pfam" id="PF00069">
    <property type="entry name" value="Pkinase"/>
    <property type="match status" value="1"/>
</dbReference>
<keyword evidence="3" id="KW-0418">Kinase</keyword>
<dbReference type="PROSITE" id="PS50004">
    <property type="entry name" value="C2"/>
    <property type="match status" value="1"/>
</dbReference>
<dbReference type="Gene3D" id="1.10.510.10">
    <property type="entry name" value="Transferase(Phosphotransferase) domain 1"/>
    <property type="match status" value="1"/>
</dbReference>
<feature type="compositionally biased region" description="Low complexity" evidence="6">
    <location>
        <begin position="155"/>
        <end position="168"/>
    </location>
</feature>
<evidence type="ECO:0000259" key="8">
    <source>
        <dbReference type="PROSITE" id="PS50011"/>
    </source>
</evidence>
<dbReference type="InterPro" id="IPR000008">
    <property type="entry name" value="C2_dom"/>
</dbReference>
<keyword evidence="10" id="KW-1185">Reference proteome</keyword>
<dbReference type="InterPro" id="IPR051681">
    <property type="entry name" value="Ser/Thr_Kinases-Pseudokinases"/>
</dbReference>
<dbReference type="PROSITE" id="PS00107">
    <property type="entry name" value="PROTEIN_KINASE_ATP"/>
    <property type="match status" value="1"/>
</dbReference>
<name>A0ABP1FGY3_9CHLO</name>
<dbReference type="SUPFAM" id="SSF49562">
    <property type="entry name" value="C2 domain (Calcium/lipid-binding domain, CaLB)"/>
    <property type="match status" value="1"/>
</dbReference>
<evidence type="ECO:0000313" key="9">
    <source>
        <dbReference type="EMBL" id="CAL5219188.1"/>
    </source>
</evidence>
<dbReference type="SMART" id="SM00220">
    <property type="entry name" value="S_TKc"/>
    <property type="match status" value="1"/>
</dbReference>
<feature type="compositionally biased region" description="Polar residues" evidence="6">
    <location>
        <begin position="491"/>
        <end position="503"/>
    </location>
</feature>
<keyword evidence="2 5" id="KW-0547">Nucleotide-binding</keyword>
<comment type="caution">
    <text evidence="9">The sequence shown here is derived from an EMBL/GenBank/DDBJ whole genome shotgun (WGS) entry which is preliminary data.</text>
</comment>
<dbReference type="Gene3D" id="3.30.200.20">
    <property type="entry name" value="Phosphorylase Kinase, domain 1"/>
    <property type="match status" value="1"/>
</dbReference>
<evidence type="ECO:0000256" key="4">
    <source>
        <dbReference type="ARBA" id="ARBA00022840"/>
    </source>
</evidence>
<keyword evidence="1" id="KW-0808">Transferase</keyword>
<feature type="compositionally biased region" description="Low complexity" evidence="6">
    <location>
        <begin position="427"/>
        <end position="449"/>
    </location>
</feature>
<evidence type="ECO:0000259" key="7">
    <source>
        <dbReference type="PROSITE" id="PS50004"/>
    </source>
</evidence>
<dbReference type="PROSITE" id="PS00108">
    <property type="entry name" value="PROTEIN_KINASE_ST"/>
    <property type="match status" value="1"/>
</dbReference>
<feature type="region of interest" description="Disordered" evidence="6">
    <location>
        <begin position="135"/>
        <end position="413"/>
    </location>
</feature>
<feature type="compositionally biased region" description="Polar residues" evidence="6">
    <location>
        <begin position="657"/>
        <end position="666"/>
    </location>
</feature>
<feature type="compositionally biased region" description="Polar residues" evidence="6">
    <location>
        <begin position="259"/>
        <end position="274"/>
    </location>
</feature>
<dbReference type="InterPro" id="IPR000719">
    <property type="entry name" value="Prot_kinase_dom"/>
</dbReference>
<feature type="compositionally biased region" description="Polar residues" evidence="6">
    <location>
        <begin position="202"/>
        <end position="212"/>
    </location>
</feature>
<evidence type="ECO:0000256" key="3">
    <source>
        <dbReference type="ARBA" id="ARBA00022777"/>
    </source>
</evidence>
<dbReference type="InterPro" id="IPR035892">
    <property type="entry name" value="C2_domain_sf"/>
</dbReference>
<feature type="region of interest" description="Disordered" evidence="6">
    <location>
        <begin position="427"/>
        <end position="666"/>
    </location>
</feature>
<dbReference type="InterPro" id="IPR011009">
    <property type="entry name" value="Kinase-like_dom_sf"/>
</dbReference>
<proteinExistence type="predicted"/>
<dbReference type="SUPFAM" id="SSF56112">
    <property type="entry name" value="Protein kinase-like (PK-like)"/>
    <property type="match status" value="1"/>
</dbReference>
<gene>
    <name evidence="9" type="primary">g974</name>
    <name evidence="9" type="ORF">VP750_LOCUS847</name>
</gene>
<feature type="compositionally biased region" description="Polar residues" evidence="6">
    <location>
        <begin position="143"/>
        <end position="154"/>
    </location>
</feature>
<dbReference type="InterPro" id="IPR008271">
    <property type="entry name" value="Ser/Thr_kinase_AS"/>
</dbReference>
<dbReference type="Gene3D" id="2.60.40.150">
    <property type="entry name" value="C2 domain"/>
    <property type="match status" value="1"/>
</dbReference>
<evidence type="ECO:0000256" key="1">
    <source>
        <dbReference type="ARBA" id="ARBA00022679"/>
    </source>
</evidence>
<evidence type="ECO:0000256" key="6">
    <source>
        <dbReference type="SAM" id="MobiDB-lite"/>
    </source>
</evidence>
<feature type="compositionally biased region" description="Low complexity" evidence="6">
    <location>
        <begin position="557"/>
        <end position="574"/>
    </location>
</feature>
<feature type="compositionally biased region" description="Basic and acidic residues" evidence="6">
    <location>
        <begin position="711"/>
        <end position="732"/>
    </location>
</feature>
<feature type="binding site" evidence="5">
    <location>
        <position position="798"/>
    </location>
    <ligand>
        <name>ATP</name>
        <dbReference type="ChEBI" id="CHEBI:30616"/>
    </ligand>
</feature>
<feature type="compositionally biased region" description="Basic and acidic residues" evidence="6">
    <location>
        <begin position="576"/>
        <end position="591"/>
    </location>
</feature>
<feature type="domain" description="C2" evidence="7">
    <location>
        <begin position="1"/>
        <end position="108"/>
    </location>
</feature>
<dbReference type="Proteomes" id="UP001497392">
    <property type="component" value="Unassembled WGS sequence"/>
</dbReference>
<organism evidence="9 10">
    <name type="scientific">Coccomyxa viridis</name>
    <dbReference type="NCBI Taxonomy" id="1274662"/>
    <lineage>
        <taxon>Eukaryota</taxon>
        <taxon>Viridiplantae</taxon>
        <taxon>Chlorophyta</taxon>
        <taxon>core chlorophytes</taxon>
        <taxon>Trebouxiophyceae</taxon>
        <taxon>Trebouxiophyceae incertae sedis</taxon>
        <taxon>Coccomyxaceae</taxon>
        <taxon>Coccomyxa</taxon>
    </lineage>
</organism>
<feature type="compositionally biased region" description="Basic and acidic residues" evidence="6">
    <location>
        <begin position="232"/>
        <end position="248"/>
    </location>
</feature>
<protein>
    <submittedName>
        <fullName evidence="9">G974 protein</fullName>
    </submittedName>
</protein>